<evidence type="ECO:0000256" key="4">
    <source>
        <dbReference type="SAM" id="Phobius"/>
    </source>
</evidence>
<proteinExistence type="predicted"/>
<dbReference type="PROSITE" id="PS51450">
    <property type="entry name" value="LRR"/>
    <property type="match status" value="3"/>
</dbReference>
<feature type="compositionally biased region" description="Low complexity" evidence="3">
    <location>
        <begin position="541"/>
        <end position="555"/>
    </location>
</feature>
<keyword evidence="5" id="KW-0732">Signal</keyword>
<dbReference type="EMBL" id="OU900103">
    <property type="protein sequence ID" value="CAH1158480.1"/>
    <property type="molecule type" value="Genomic_DNA"/>
</dbReference>
<evidence type="ECO:0000256" key="1">
    <source>
        <dbReference type="ARBA" id="ARBA00022614"/>
    </source>
</evidence>
<accession>A0A9P0GQ83</accession>
<feature type="compositionally biased region" description="Acidic residues" evidence="3">
    <location>
        <begin position="565"/>
        <end position="601"/>
    </location>
</feature>
<reference evidence="6" key="1">
    <citation type="submission" date="2022-01" db="EMBL/GenBank/DDBJ databases">
        <authorList>
            <person name="King R."/>
        </authorList>
    </citation>
    <scope>NUCLEOTIDE SEQUENCE</scope>
</reference>
<dbReference type="SUPFAM" id="SSF52058">
    <property type="entry name" value="L domain-like"/>
    <property type="match status" value="2"/>
</dbReference>
<sequence>MFHKPKIDTYMKYILLVLLAAQAAVCSLPLLPRNSKYCIDNCACKFGKLPNRLQIVKCNKPLVLNATTFRYINKAIINVVSLENLIINQIQENAFKDFHNLDDVIVLNTKIGSIDAKAFNNVTRLRFQNCGFEDSPDLFSEKLEEIHFGGCNLEEIPDLGGLLKLTFLNLTDNYLKNIEVEAFAELFELEELYLSNNEIFRLPATALINNRDLITLNLDNNPLKSFALNTSDSLETLSLKNCQLETFDEDSTRKLTSLNDLVLSHNNIRNINSKALSHMSELSVIDLSYNKLTNLDDNVFAENRKLIKITLDGNDLQRLPNFYLNNNEDFSLNTFSCKNCNLSALSSSVFENMEGMIYLELSQNKLKNVDSSFEKITSLKLLDISHNDIEYLAPQAFVKNSHLESLNIAGNPLISLNPEVFANNTDLRDIDARNASLERLWSNYNRKVPSLHKILLSGNQLSGLTEDDIKLMPKLEAIDLNHNPISFNLNTCKVIHQLKTNRVIPIQYTKEISNEYEKSFGEDIDGFSTIEWKDFHRGACPEYTTEAPTTTPPTTKSVPSKIETLDENDIDDDDDDEEDDDDSEYNDDDDRQYEYDEPEEETSSRLLKDDTTLARATYILSVTSVFVLSALVVLTIAVTITLCILRRNNKFEMQRANLPRLKIPLWNTVSGQKKHSGSVYRPLSEDLSGPKTPKLSRYEFTSTPVVHNA</sequence>
<dbReference type="AlphaFoldDB" id="A0A9P0GQ83"/>
<keyword evidence="4" id="KW-0812">Transmembrane</keyword>
<dbReference type="OrthoDB" id="2325980at2759"/>
<dbReference type="PANTHER" id="PTHR45712">
    <property type="entry name" value="AGAP008170-PA"/>
    <property type="match status" value="1"/>
</dbReference>
<dbReference type="InterPro" id="IPR003591">
    <property type="entry name" value="Leu-rich_rpt_typical-subtyp"/>
</dbReference>
<evidence type="ECO:0000313" key="7">
    <source>
        <dbReference type="Proteomes" id="UP001153712"/>
    </source>
</evidence>
<keyword evidence="2" id="KW-0677">Repeat</keyword>
<dbReference type="InterPro" id="IPR001611">
    <property type="entry name" value="Leu-rich_rpt"/>
</dbReference>
<name>A0A9P0GQ83_PHYSR</name>
<dbReference type="Gene3D" id="3.80.10.10">
    <property type="entry name" value="Ribonuclease Inhibitor"/>
    <property type="match status" value="2"/>
</dbReference>
<keyword evidence="1" id="KW-0433">Leucine-rich repeat</keyword>
<keyword evidence="4" id="KW-0472">Membrane</keyword>
<dbReference type="PANTHER" id="PTHR45712:SF22">
    <property type="entry name" value="INSULIN-LIKE GROWTH FACTOR-BINDING PROTEIN COMPLEX ACID LABILE SUBUNIT"/>
    <property type="match status" value="1"/>
</dbReference>
<feature type="transmembrane region" description="Helical" evidence="4">
    <location>
        <begin position="618"/>
        <end position="645"/>
    </location>
</feature>
<dbReference type="InterPro" id="IPR032675">
    <property type="entry name" value="LRR_dom_sf"/>
</dbReference>
<evidence type="ECO:0000256" key="5">
    <source>
        <dbReference type="SAM" id="SignalP"/>
    </source>
</evidence>
<keyword evidence="7" id="KW-1185">Reference proteome</keyword>
<organism evidence="6 7">
    <name type="scientific">Phyllotreta striolata</name>
    <name type="common">Striped flea beetle</name>
    <name type="synonym">Crioceris striolata</name>
    <dbReference type="NCBI Taxonomy" id="444603"/>
    <lineage>
        <taxon>Eukaryota</taxon>
        <taxon>Metazoa</taxon>
        <taxon>Ecdysozoa</taxon>
        <taxon>Arthropoda</taxon>
        <taxon>Hexapoda</taxon>
        <taxon>Insecta</taxon>
        <taxon>Pterygota</taxon>
        <taxon>Neoptera</taxon>
        <taxon>Endopterygota</taxon>
        <taxon>Coleoptera</taxon>
        <taxon>Polyphaga</taxon>
        <taxon>Cucujiformia</taxon>
        <taxon>Chrysomeloidea</taxon>
        <taxon>Chrysomelidae</taxon>
        <taxon>Galerucinae</taxon>
        <taxon>Alticini</taxon>
        <taxon>Phyllotreta</taxon>
    </lineage>
</organism>
<evidence type="ECO:0000256" key="2">
    <source>
        <dbReference type="ARBA" id="ARBA00022737"/>
    </source>
</evidence>
<keyword evidence="4" id="KW-1133">Transmembrane helix</keyword>
<dbReference type="Pfam" id="PF00560">
    <property type="entry name" value="LRR_1"/>
    <property type="match status" value="1"/>
</dbReference>
<feature type="region of interest" description="Disordered" evidence="3">
    <location>
        <begin position="541"/>
        <end position="607"/>
    </location>
</feature>
<evidence type="ECO:0000256" key="3">
    <source>
        <dbReference type="SAM" id="MobiDB-lite"/>
    </source>
</evidence>
<feature type="chain" id="PRO_5040324816" evidence="5">
    <location>
        <begin position="28"/>
        <end position="709"/>
    </location>
</feature>
<evidence type="ECO:0000313" key="6">
    <source>
        <dbReference type="EMBL" id="CAH1158480.1"/>
    </source>
</evidence>
<protein>
    <submittedName>
        <fullName evidence="6">Uncharacterized protein</fullName>
    </submittedName>
</protein>
<dbReference type="Proteomes" id="UP001153712">
    <property type="component" value="Chromosome 10"/>
</dbReference>
<feature type="signal peptide" evidence="5">
    <location>
        <begin position="1"/>
        <end position="27"/>
    </location>
</feature>
<dbReference type="InterPro" id="IPR050333">
    <property type="entry name" value="SLRP"/>
</dbReference>
<dbReference type="Pfam" id="PF13855">
    <property type="entry name" value="LRR_8"/>
    <property type="match status" value="3"/>
</dbReference>
<gene>
    <name evidence="6" type="ORF">PHYEVI_LOCUS1691</name>
</gene>
<dbReference type="SMART" id="SM00369">
    <property type="entry name" value="LRR_TYP"/>
    <property type="match status" value="8"/>
</dbReference>